<keyword evidence="6" id="KW-0057">Aromatic amino acid biosynthesis</keyword>
<dbReference type="PANTHER" id="PTHR21337:SF0">
    <property type="entry name" value="PHOSPHO-2-DEHYDRO-3-DEOXYHEPTONATE ALDOLASE"/>
    <property type="match status" value="1"/>
</dbReference>
<evidence type="ECO:0000256" key="2">
    <source>
        <dbReference type="ARBA" id="ARBA00008911"/>
    </source>
</evidence>
<reference evidence="8 9" key="1">
    <citation type="submission" date="2014-09" db="EMBL/GenBank/DDBJ databases">
        <authorList>
            <person name="Magalhaes I.L.F."/>
            <person name="Oliveira U."/>
            <person name="Santos F.R."/>
            <person name="Vidigal T.H.D.A."/>
            <person name="Brescovit A.D."/>
            <person name="Santos A.J."/>
        </authorList>
    </citation>
    <scope>NUCLEOTIDE SEQUENCE [LARGE SCALE GENOMIC DNA]</scope>
</reference>
<keyword evidence="3 6" id="KW-0808">Transferase</keyword>
<keyword evidence="9" id="KW-1185">Reference proteome</keyword>
<feature type="compositionally biased region" description="Polar residues" evidence="7">
    <location>
        <begin position="16"/>
        <end position="26"/>
    </location>
</feature>
<evidence type="ECO:0000256" key="6">
    <source>
        <dbReference type="RuleBase" id="RU363071"/>
    </source>
</evidence>
<evidence type="ECO:0000256" key="7">
    <source>
        <dbReference type="SAM" id="MobiDB-lite"/>
    </source>
</evidence>
<comment type="catalytic activity">
    <reaction evidence="4 6">
        <text>D-erythrose 4-phosphate + phosphoenolpyruvate + H2O = 7-phospho-2-dehydro-3-deoxy-D-arabino-heptonate + phosphate</text>
        <dbReference type="Rhea" id="RHEA:14717"/>
        <dbReference type="ChEBI" id="CHEBI:15377"/>
        <dbReference type="ChEBI" id="CHEBI:16897"/>
        <dbReference type="ChEBI" id="CHEBI:43474"/>
        <dbReference type="ChEBI" id="CHEBI:58394"/>
        <dbReference type="ChEBI" id="CHEBI:58702"/>
        <dbReference type="EC" id="2.5.1.54"/>
    </reaction>
</comment>
<dbReference type="GO" id="GO:0008652">
    <property type="term" value="P:amino acid biosynthetic process"/>
    <property type="evidence" value="ECO:0007669"/>
    <property type="project" value="UniProtKB-KW"/>
</dbReference>
<dbReference type="AlphaFoldDB" id="A0A0P1BSV7"/>
<dbReference type="Gene3D" id="3.20.20.70">
    <property type="entry name" value="Aldolase class I"/>
    <property type="match status" value="1"/>
</dbReference>
<feature type="binding site" evidence="5">
    <location>
        <position position="135"/>
    </location>
    <ligand>
        <name>phosphoenolpyruvate</name>
        <dbReference type="ChEBI" id="CHEBI:58702"/>
    </ligand>
</feature>
<comment type="similarity">
    <text evidence="2 6">Belongs to the class-II DAHP synthase family.</text>
</comment>
<keyword evidence="5" id="KW-0104">Cadmium</keyword>
<proteinExistence type="inferred from homology"/>
<dbReference type="UniPathway" id="UPA00053">
    <property type="reaction ID" value="UER00084"/>
</dbReference>
<protein>
    <recommendedName>
        <fullName evidence="6">Phospho-2-dehydro-3-deoxyheptonate aldolase</fullName>
        <ecNumber evidence="6">2.5.1.54</ecNumber>
    </recommendedName>
</protein>
<comment type="cofactor">
    <cofactor evidence="5">
        <name>Mn(2+)</name>
        <dbReference type="ChEBI" id="CHEBI:29035"/>
    </cofactor>
    <cofactor evidence="5">
        <name>Co(2+)</name>
        <dbReference type="ChEBI" id="CHEBI:48828"/>
    </cofactor>
    <cofactor evidence="5">
        <name>Cd(2+)</name>
        <dbReference type="ChEBI" id="CHEBI:48775"/>
    </cofactor>
    <text evidence="5">Binds 1 divalent cation per subunit. The enzyme is active with manganese, cobalt or cadmium ions.</text>
</comment>
<dbReference type="SUPFAM" id="SSF51569">
    <property type="entry name" value="Aldolase"/>
    <property type="match status" value="1"/>
</dbReference>
<name>A0A0P1BSV7_9BASI</name>
<feature type="binding site" evidence="5">
    <location>
        <position position="328"/>
    </location>
    <ligand>
        <name>phosphoenolpyruvate</name>
        <dbReference type="ChEBI" id="CHEBI:58702"/>
    </ligand>
</feature>
<accession>A0A0P1BSV7</accession>
<feature type="binding site" evidence="5">
    <location>
        <position position="96"/>
    </location>
    <ligand>
        <name>Mn(2+)</name>
        <dbReference type="ChEBI" id="CHEBI:29035"/>
    </ligand>
</feature>
<evidence type="ECO:0000313" key="9">
    <source>
        <dbReference type="Proteomes" id="UP000054845"/>
    </source>
</evidence>
<dbReference type="PANTHER" id="PTHR21337">
    <property type="entry name" value="PHOSPHO-2-DEHYDRO-3-DEOXYHEPTONATE ALDOLASE 1, 2"/>
    <property type="match status" value="1"/>
</dbReference>
<feature type="binding site" evidence="5">
    <location>
        <position position="359"/>
    </location>
    <ligand>
        <name>phosphoenolpyruvate</name>
        <dbReference type="ChEBI" id="CHEBI:58702"/>
    </ligand>
</feature>
<feature type="binding site" evidence="5">
    <location>
        <begin position="305"/>
        <end position="306"/>
    </location>
    <ligand>
        <name>phosphoenolpyruvate</name>
        <dbReference type="ChEBI" id="CHEBI:58702"/>
    </ligand>
</feature>
<evidence type="ECO:0000256" key="1">
    <source>
        <dbReference type="ARBA" id="ARBA00004688"/>
    </source>
</evidence>
<feature type="region of interest" description="Disordered" evidence="7">
    <location>
        <begin position="1"/>
        <end position="26"/>
    </location>
</feature>
<dbReference type="InterPro" id="IPR002480">
    <property type="entry name" value="DAHP_synth_2"/>
</dbReference>
<feature type="binding site" evidence="5">
    <location>
        <position position="391"/>
    </location>
    <ligand>
        <name>Mn(2+)</name>
        <dbReference type="ChEBI" id="CHEBI:29035"/>
    </ligand>
</feature>
<dbReference type="InterPro" id="IPR013785">
    <property type="entry name" value="Aldolase_TIM"/>
</dbReference>
<sequence>MPGITRPALSVAASKAPSQPAKTLSANENLDWHPTSWRSKQLDQDIVYPDEGKLYQALSKINRLPGLVTPAEIERAREDYARGARGEAFFIHGGDCAEAFDECNEEHISAQLRVLLQMSLVIFLGAKIPIVRVGRIAGQYAKPRSKLTEVVDGREYPSFRGDSVNGVALHDRQPNPERLLAAHFHSSLTLNYLRSLNCEQRIFHAAIGELDFHAESIVDDVLRLNAYKFHARIEDVMLASARQGDASAVKSLERLQEAVGSEMLWTSHEALNIPVEEASIRTVLHASTGDLRHYNTSAHMLWIGERTRQLEGAHVEFMRGIRNPIGCKVGPSMQPAELVELLDKLDPHFEDGRVTLITRLGVDNVERFLPALINAVQKSGHCPLWLCDPCHGNGKTTSTGVKTRDFADMFGEIEKCISVHGALGNPLGGLHLELTGDKVTECTGGCIPLAEDGLGAAYKTLCDPRLNAEQSLHLALLVSRRLEGDNLHSHLVSTANPAAKFVPSTPAA</sequence>
<evidence type="ECO:0000313" key="8">
    <source>
        <dbReference type="EMBL" id="CEH19110.1"/>
    </source>
</evidence>
<evidence type="ECO:0000256" key="4">
    <source>
        <dbReference type="ARBA" id="ARBA00047508"/>
    </source>
</evidence>
<dbReference type="GO" id="GO:0003849">
    <property type="term" value="F:3-deoxy-7-phosphoheptulonate synthase activity"/>
    <property type="evidence" value="ECO:0007669"/>
    <property type="project" value="UniProtKB-EC"/>
</dbReference>
<feature type="binding site" evidence="5">
    <location>
        <position position="433"/>
    </location>
    <ligand>
        <name>Mn(2+)</name>
        <dbReference type="ChEBI" id="CHEBI:29035"/>
    </ligand>
</feature>
<keyword evidence="5" id="KW-0170">Cobalt</keyword>
<evidence type="ECO:0000256" key="3">
    <source>
        <dbReference type="ARBA" id="ARBA00022679"/>
    </source>
</evidence>
<evidence type="ECO:0000256" key="5">
    <source>
        <dbReference type="PIRSR" id="PIRSR602480-1"/>
    </source>
</evidence>
<comment type="pathway">
    <text evidence="1 6">Metabolic intermediate biosynthesis; chorismate biosynthesis; chorismate from D-erythrose 4-phosphate and phosphoenolpyruvate: step 1/7.</text>
</comment>
<keyword evidence="5" id="KW-0464">Manganese</keyword>
<dbReference type="Proteomes" id="UP000054845">
    <property type="component" value="Unassembled WGS sequence"/>
</dbReference>
<feature type="binding site" evidence="5">
    <location>
        <position position="463"/>
    </location>
    <ligand>
        <name>Mn(2+)</name>
        <dbReference type="ChEBI" id="CHEBI:29035"/>
    </ligand>
</feature>
<dbReference type="Pfam" id="PF01474">
    <property type="entry name" value="DAHP_synth_2"/>
    <property type="match status" value="1"/>
</dbReference>
<dbReference type="STRING" id="401625.A0A0P1BSV7"/>
<keyword evidence="6" id="KW-0028">Amino-acid biosynthesis</keyword>
<dbReference type="GO" id="GO:0009073">
    <property type="term" value="P:aromatic amino acid family biosynthetic process"/>
    <property type="evidence" value="ECO:0007669"/>
    <property type="project" value="UniProtKB-KW"/>
</dbReference>
<organism evidence="8 9">
    <name type="scientific">Ceraceosorus bombacis</name>
    <dbReference type="NCBI Taxonomy" id="401625"/>
    <lineage>
        <taxon>Eukaryota</taxon>
        <taxon>Fungi</taxon>
        <taxon>Dikarya</taxon>
        <taxon>Basidiomycota</taxon>
        <taxon>Ustilaginomycotina</taxon>
        <taxon>Exobasidiomycetes</taxon>
        <taxon>Ceraceosorales</taxon>
        <taxon>Ceraceosoraceae</taxon>
        <taxon>Ceraceosorus</taxon>
    </lineage>
</organism>
<dbReference type="EMBL" id="CCYA01000277">
    <property type="protein sequence ID" value="CEH19110.1"/>
    <property type="molecule type" value="Genomic_DNA"/>
</dbReference>
<dbReference type="GO" id="GO:0009423">
    <property type="term" value="P:chorismate biosynthetic process"/>
    <property type="evidence" value="ECO:0007669"/>
    <property type="project" value="UniProtKB-UniPathway"/>
</dbReference>
<dbReference type="EC" id="2.5.1.54" evidence="6"/>
<dbReference type="OrthoDB" id="2338at2759"/>